<comment type="caution">
    <text evidence="2">The sequence shown here is derived from an EMBL/GenBank/DDBJ whole genome shotgun (WGS) entry which is preliminary data.</text>
</comment>
<gene>
    <name evidence="2" type="ORF">AAF712_005023</name>
</gene>
<dbReference type="Proteomes" id="UP001437256">
    <property type="component" value="Unassembled WGS sequence"/>
</dbReference>
<proteinExistence type="predicted"/>
<organism evidence="2 3">
    <name type="scientific">Marasmius tenuissimus</name>
    <dbReference type="NCBI Taxonomy" id="585030"/>
    <lineage>
        <taxon>Eukaryota</taxon>
        <taxon>Fungi</taxon>
        <taxon>Dikarya</taxon>
        <taxon>Basidiomycota</taxon>
        <taxon>Agaricomycotina</taxon>
        <taxon>Agaricomycetes</taxon>
        <taxon>Agaricomycetidae</taxon>
        <taxon>Agaricales</taxon>
        <taxon>Marasmiineae</taxon>
        <taxon>Marasmiaceae</taxon>
        <taxon>Marasmius</taxon>
    </lineage>
</organism>
<keyword evidence="3" id="KW-1185">Reference proteome</keyword>
<name>A0ABR3A2T9_9AGAR</name>
<dbReference type="EMBL" id="JBBXMP010000022">
    <property type="protein sequence ID" value="KAL0067855.1"/>
    <property type="molecule type" value="Genomic_DNA"/>
</dbReference>
<evidence type="ECO:0000313" key="2">
    <source>
        <dbReference type="EMBL" id="KAL0067855.1"/>
    </source>
</evidence>
<feature type="compositionally biased region" description="Polar residues" evidence="1">
    <location>
        <begin position="77"/>
        <end position="97"/>
    </location>
</feature>
<evidence type="ECO:0000313" key="3">
    <source>
        <dbReference type="Proteomes" id="UP001437256"/>
    </source>
</evidence>
<evidence type="ECO:0000256" key="1">
    <source>
        <dbReference type="SAM" id="MobiDB-lite"/>
    </source>
</evidence>
<reference evidence="2 3" key="1">
    <citation type="submission" date="2024-05" db="EMBL/GenBank/DDBJ databases">
        <title>A draft genome resource for the thread blight pathogen Marasmius tenuissimus strain MS-2.</title>
        <authorList>
            <person name="Yulfo-Soto G.E."/>
            <person name="Baruah I.K."/>
            <person name="Amoako-Attah I."/>
            <person name="Bukari Y."/>
            <person name="Meinhardt L.W."/>
            <person name="Bailey B.A."/>
            <person name="Cohen S.P."/>
        </authorList>
    </citation>
    <scope>NUCLEOTIDE SEQUENCE [LARGE SCALE GENOMIC DNA]</scope>
    <source>
        <strain evidence="2 3">MS-2</strain>
    </source>
</reference>
<feature type="region of interest" description="Disordered" evidence="1">
    <location>
        <begin position="68"/>
        <end position="102"/>
    </location>
</feature>
<accession>A0ABR3A2T9</accession>
<protein>
    <submittedName>
        <fullName evidence="2">Uncharacterized protein</fullName>
    </submittedName>
</protein>
<sequence>MNALAWPVIDDAPREEFTPRLRHTLKEFAAIAMREMELWRDKIQLRIRDRIQSSMEQFSRECLEIDMEQQSEAERSPAQSRSSQGASPEFNSNTNSDETSELLMPSSMDRVYDRAAKLSMQRTLDVEGVIVMDVSHCEVLESMSGEGSVSVVLHHGDPDVQQTTTKNLTSEEYAKLNAFFAKYPDGYISDEGFVPQTFQAVLTFSRPIRLE</sequence>